<dbReference type="InterPro" id="IPR006838">
    <property type="entry name" value="ADTRP_AIG1"/>
</dbReference>
<evidence type="ECO:0000256" key="14">
    <source>
        <dbReference type="ARBA" id="ARBA00049296"/>
    </source>
</evidence>
<dbReference type="AlphaFoldDB" id="A0A8D2LYD5"/>
<dbReference type="PANTHER" id="PTHR10989:SF17">
    <property type="entry name" value="ANDROGEN-DEPENDENT TFPI-REGULATING PROTEIN"/>
    <property type="match status" value="1"/>
</dbReference>
<sequence length="156" mass="18121">MFSFRDLIFAGMAFPTSVFVGISFWTLYLYDRELVYPHSIDTVIDIWMNHAMHTLLLPLILLEMLITPRRYPSKGKGLGLAITAVSAYMCWMLWIYSVSGRWPYPLFQGLSHFSIVIVFLVSTAIYLLIYNTGEFLCRMIWGDTIVILDIYKKKSK</sequence>
<proteinExistence type="inferred from homology"/>
<evidence type="ECO:0000256" key="10">
    <source>
        <dbReference type="ARBA" id="ARBA00048680"/>
    </source>
</evidence>
<evidence type="ECO:0000256" key="1">
    <source>
        <dbReference type="ARBA" id="ARBA00000923"/>
    </source>
</evidence>
<dbReference type="Proteomes" id="UP000694545">
    <property type="component" value="Unplaced"/>
</dbReference>
<dbReference type="GO" id="GO:0012505">
    <property type="term" value="C:endomembrane system"/>
    <property type="evidence" value="ECO:0007669"/>
    <property type="project" value="UniProtKB-SubCell"/>
</dbReference>
<evidence type="ECO:0000313" key="18">
    <source>
        <dbReference type="Ensembl" id="ENSVKKP00000028433.1"/>
    </source>
</evidence>
<evidence type="ECO:0000256" key="9">
    <source>
        <dbReference type="ARBA" id="ARBA00047863"/>
    </source>
</evidence>
<protein>
    <submittedName>
        <fullName evidence="18">Androgen dependent TFPI regulating protein</fullName>
    </submittedName>
</protein>
<comment type="catalytic activity">
    <reaction evidence="7">
        <text>12-hexadecanoyloxy-octadecanoate + H2O = 12-hydroxyoctadecanoate + hexadecanoate + H(+)</text>
        <dbReference type="Rhea" id="RHEA:52056"/>
        <dbReference type="ChEBI" id="CHEBI:7896"/>
        <dbReference type="ChEBI" id="CHEBI:15377"/>
        <dbReference type="ChEBI" id="CHEBI:15378"/>
        <dbReference type="ChEBI" id="CHEBI:83677"/>
        <dbReference type="ChEBI" id="CHEBI:84201"/>
    </reaction>
    <physiologicalReaction direction="left-to-right" evidence="7">
        <dbReference type="Rhea" id="RHEA:52057"/>
    </physiologicalReaction>
</comment>
<comment type="catalytic activity">
    <reaction evidence="14">
        <text>13-(9Z-octadecenoyloxy)-octadecanoate + H2O = 13-hydroxy-octadecanoate + (9Z)-octadecenoate + H(+)</text>
        <dbReference type="Rhea" id="RHEA:52064"/>
        <dbReference type="ChEBI" id="CHEBI:15377"/>
        <dbReference type="ChEBI" id="CHEBI:15378"/>
        <dbReference type="ChEBI" id="CHEBI:30823"/>
        <dbReference type="ChEBI" id="CHEBI:136303"/>
        <dbReference type="ChEBI" id="CHEBI:136304"/>
    </reaction>
    <physiologicalReaction direction="left-to-right" evidence="14">
        <dbReference type="Rhea" id="RHEA:52065"/>
    </physiologicalReaction>
</comment>
<comment type="catalytic activity">
    <reaction evidence="13">
        <text>9-octadecanoyloxy-octadecanoate + H2O = 9-hydroxy-octadecanoate + octadecanoate + H(+)</text>
        <dbReference type="Rhea" id="RHEA:52096"/>
        <dbReference type="ChEBI" id="CHEBI:15377"/>
        <dbReference type="ChEBI" id="CHEBI:15378"/>
        <dbReference type="ChEBI" id="CHEBI:25629"/>
        <dbReference type="ChEBI" id="CHEBI:136286"/>
        <dbReference type="ChEBI" id="CHEBI:136373"/>
    </reaction>
    <physiologicalReaction direction="left-to-right" evidence="13">
        <dbReference type="Rhea" id="RHEA:52097"/>
    </physiologicalReaction>
</comment>
<comment type="catalytic activity">
    <reaction evidence="15">
        <text>13-(9Z-hexadecenoyloxy)-octadecanoate + H2O = 13-hydroxy-octadecanoate + (9Z)-hexadecenoate + H(+)</text>
        <dbReference type="Rhea" id="RHEA:52076"/>
        <dbReference type="ChEBI" id="CHEBI:15377"/>
        <dbReference type="ChEBI" id="CHEBI:15378"/>
        <dbReference type="ChEBI" id="CHEBI:32372"/>
        <dbReference type="ChEBI" id="CHEBI:136304"/>
        <dbReference type="ChEBI" id="CHEBI:136315"/>
    </reaction>
    <physiologicalReaction direction="left-to-right" evidence="15">
        <dbReference type="Rhea" id="RHEA:52077"/>
    </physiologicalReaction>
</comment>
<keyword evidence="6 17" id="KW-0472">Membrane</keyword>
<evidence type="ECO:0000256" key="11">
    <source>
        <dbReference type="ARBA" id="ARBA00048701"/>
    </source>
</evidence>
<dbReference type="Ensembl" id="ENSVKKT00000029113.1">
    <property type="protein sequence ID" value="ENSVKKP00000028433.1"/>
    <property type="gene ID" value="ENSVKKG00000018399.1"/>
</dbReference>
<organism evidence="18 19">
    <name type="scientific">Varanus komodoensis</name>
    <name type="common">Komodo dragon</name>
    <dbReference type="NCBI Taxonomy" id="61221"/>
    <lineage>
        <taxon>Eukaryota</taxon>
        <taxon>Metazoa</taxon>
        <taxon>Chordata</taxon>
        <taxon>Craniata</taxon>
        <taxon>Vertebrata</taxon>
        <taxon>Euteleostomi</taxon>
        <taxon>Lepidosauria</taxon>
        <taxon>Squamata</taxon>
        <taxon>Bifurcata</taxon>
        <taxon>Unidentata</taxon>
        <taxon>Episquamata</taxon>
        <taxon>Toxicofera</taxon>
        <taxon>Anguimorpha</taxon>
        <taxon>Paleoanguimorpha</taxon>
        <taxon>Varanoidea</taxon>
        <taxon>Varanidae</taxon>
        <taxon>Varanus</taxon>
    </lineage>
</organism>
<comment type="subcellular location">
    <subcellularLocation>
        <location evidence="2">Endomembrane system</location>
        <topology evidence="2">Multi-pass membrane protein</topology>
    </subcellularLocation>
</comment>
<reference evidence="18" key="2">
    <citation type="submission" date="2025-09" db="UniProtKB">
        <authorList>
            <consortium name="Ensembl"/>
        </authorList>
    </citation>
    <scope>IDENTIFICATION</scope>
</reference>
<comment type="catalytic activity">
    <reaction evidence="10">
        <text>12-octadecanoyloxy-octadecanoate + H2O = 12-hydroxyoctadecanoate + octadecanoate + H(+)</text>
        <dbReference type="Rhea" id="RHEA:52080"/>
        <dbReference type="ChEBI" id="CHEBI:15377"/>
        <dbReference type="ChEBI" id="CHEBI:15378"/>
        <dbReference type="ChEBI" id="CHEBI:25629"/>
        <dbReference type="ChEBI" id="CHEBI:84201"/>
        <dbReference type="ChEBI" id="CHEBI:136330"/>
    </reaction>
    <physiologicalReaction direction="left-to-right" evidence="10">
        <dbReference type="Rhea" id="RHEA:52081"/>
    </physiologicalReaction>
</comment>
<comment type="catalytic activity">
    <reaction evidence="1">
        <text>9-(9Z-hexadecenoyloxy)-octadecanoate + H2O = (9Z)-hexadecenoate + 9-hydroxy-octadecanoate + H(+)</text>
        <dbReference type="Rhea" id="RHEA:52068"/>
        <dbReference type="ChEBI" id="CHEBI:15377"/>
        <dbReference type="ChEBI" id="CHEBI:15378"/>
        <dbReference type="ChEBI" id="CHEBI:32372"/>
        <dbReference type="ChEBI" id="CHEBI:136286"/>
        <dbReference type="ChEBI" id="CHEBI:136309"/>
    </reaction>
    <physiologicalReaction direction="left-to-right" evidence="1">
        <dbReference type="Rhea" id="RHEA:52069"/>
    </physiologicalReaction>
</comment>
<comment type="similarity">
    <text evidence="3">Belongs to the AIG1 family.</text>
</comment>
<reference evidence="18" key="1">
    <citation type="submission" date="2025-08" db="UniProtKB">
        <authorList>
            <consortium name="Ensembl"/>
        </authorList>
    </citation>
    <scope>IDENTIFICATION</scope>
</reference>
<dbReference type="OMA" id="MEYLLVI"/>
<evidence type="ECO:0000256" key="4">
    <source>
        <dbReference type="ARBA" id="ARBA00022692"/>
    </source>
</evidence>
<evidence type="ECO:0000256" key="3">
    <source>
        <dbReference type="ARBA" id="ARBA00009300"/>
    </source>
</evidence>
<evidence type="ECO:0000256" key="2">
    <source>
        <dbReference type="ARBA" id="ARBA00004127"/>
    </source>
</evidence>
<accession>A0A8D2LYD5</accession>
<evidence type="ECO:0000256" key="5">
    <source>
        <dbReference type="ARBA" id="ARBA00022989"/>
    </source>
</evidence>
<evidence type="ECO:0000256" key="15">
    <source>
        <dbReference type="ARBA" id="ARBA00049322"/>
    </source>
</evidence>
<evidence type="ECO:0000256" key="6">
    <source>
        <dbReference type="ARBA" id="ARBA00023136"/>
    </source>
</evidence>
<comment type="catalytic activity">
    <reaction evidence="16">
        <text>12-(9Z-hexadecenoyloxy)-octadecanoate + H2O = 12-hydroxyoctadecanoate + (9Z)-hexadecenoate + H(+)</text>
        <dbReference type="Rhea" id="RHEA:52072"/>
        <dbReference type="ChEBI" id="CHEBI:15377"/>
        <dbReference type="ChEBI" id="CHEBI:15378"/>
        <dbReference type="ChEBI" id="CHEBI:32372"/>
        <dbReference type="ChEBI" id="CHEBI:84201"/>
        <dbReference type="ChEBI" id="CHEBI:136312"/>
    </reaction>
    <physiologicalReaction direction="left-to-right" evidence="16">
        <dbReference type="Rhea" id="RHEA:52073"/>
    </physiologicalReaction>
</comment>
<evidence type="ECO:0000313" key="19">
    <source>
        <dbReference type="Proteomes" id="UP000694545"/>
    </source>
</evidence>
<comment type="catalytic activity">
    <reaction evidence="9">
        <text>9-hexadecanoyloxy-octadecanoate + H2O = 9-hydroxy-octadecanoate + hexadecanoate + H(+)</text>
        <dbReference type="Rhea" id="RHEA:52052"/>
        <dbReference type="ChEBI" id="CHEBI:7896"/>
        <dbReference type="ChEBI" id="CHEBI:15377"/>
        <dbReference type="ChEBI" id="CHEBI:15378"/>
        <dbReference type="ChEBI" id="CHEBI:83670"/>
        <dbReference type="ChEBI" id="CHEBI:136286"/>
    </reaction>
    <physiologicalReaction direction="left-to-right" evidence="9">
        <dbReference type="Rhea" id="RHEA:52053"/>
    </physiologicalReaction>
</comment>
<comment type="catalytic activity">
    <reaction evidence="12">
        <text>9-(9Z-octadecenoyloxy)-octadecanoate + H2O = 9-hydroxy-octadecanoate + (9Z)-octadecenoate + H(+)</text>
        <dbReference type="Rhea" id="RHEA:52048"/>
        <dbReference type="ChEBI" id="CHEBI:15377"/>
        <dbReference type="ChEBI" id="CHEBI:15378"/>
        <dbReference type="ChEBI" id="CHEBI:30823"/>
        <dbReference type="ChEBI" id="CHEBI:136282"/>
        <dbReference type="ChEBI" id="CHEBI:136286"/>
    </reaction>
    <physiologicalReaction direction="left-to-right" evidence="12">
        <dbReference type="Rhea" id="RHEA:52049"/>
    </physiologicalReaction>
</comment>
<evidence type="ECO:0000256" key="17">
    <source>
        <dbReference type="SAM" id="Phobius"/>
    </source>
</evidence>
<keyword evidence="4 17" id="KW-0812">Transmembrane</keyword>
<keyword evidence="5 17" id="KW-1133">Transmembrane helix</keyword>
<evidence type="ECO:0000256" key="12">
    <source>
        <dbReference type="ARBA" id="ARBA00048800"/>
    </source>
</evidence>
<feature type="transmembrane region" description="Helical" evidence="17">
    <location>
        <begin position="109"/>
        <end position="129"/>
    </location>
</feature>
<dbReference type="GO" id="GO:0016020">
    <property type="term" value="C:membrane"/>
    <property type="evidence" value="ECO:0007669"/>
    <property type="project" value="InterPro"/>
</dbReference>
<comment type="catalytic activity">
    <reaction evidence="11">
        <text>12-(9Z-octadecenoyloxy)-octadecanoate + H2O = 12-hydroxyoctadecanoate + (9Z)-octadecenoate + H(+)</text>
        <dbReference type="Rhea" id="RHEA:52060"/>
        <dbReference type="ChEBI" id="CHEBI:15377"/>
        <dbReference type="ChEBI" id="CHEBI:15378"/>
        <dbReference type="ChEBI" id="CHEBI:30823"/>
        <dbReference type="ChEBI" id="CHEBI:84201"/>
        <dbReference type="ChEBI" id="CHEBI:136302"/>
    </reaction>
    <physiologicalReaction direction="left-to-right" evidence="11">
        <dbReference type="Rhea" id="RHEA:52061"/>
    </physiologicalReaction>
</comment>
<keyword evidence="19" id="KW-1185">Reference proteome</keyword>
<evidence type="ECO:0000256" key="13">
    <source>
        <dbReference type="ARBA" id="ARBA00049221"/>
    </source>
</evidence>
<evidence type="ECO:0000256" key="16">
    <source>
        <dbReference type="ARBA" id="ARBA00049428"/>
    </source>
</evidence>
<dbReference type="Pfam" id="PF04750">
    <property type="entry name" value="Far-17a_AIG1"/>
    <property type="match status" value="1"/>
</dbReference>
<comment type="catalytic activity">
    <reaction evidence="8">
        <text>13-octadecanoyloxy-octadecanoate + H2O = 13-hydroxy-octadecanoate + octadecanoate + H(+)</text>
        <dbReference type="Rhea" id="RHEA:52084"/>
        <dbReference type="ChEBI" id="CHEBI:15377"/>
        <dbReference type="ChEBI" id="CHEBI:15378"/>
        <dbReference type="ChEBI" id="CHEBI:25629"/>
        <dbReference type="ChEBI" id="CHEBI:136304"/>
        <dbReference type="ChEBI" id="CHEBI:136335"/>
    </reaction>
    <physiologicalReaction direction="left-to-right" evidence="8">
        <dbReference type="Rhea" id="RHEA:52085"/>
    </physiologicalReaction>
</comment>
<name>A0A8D2LYD5_VARKO</name>
<feature type="transmembrane region" description="Helical" evidence="17">
    <location>
        <begin position="47"/>
        <end position="66"/>
    </location>
</feature>
<evidence type="ECO:0000256" key="7">
    <source>
        <dbReference type="ARBA" id="ARBA00047368"/>
    </source>
</evidence>
<evidence type="ECO:0000256" key="8">
    <source>
        <dbReference type="ARBA" id="ARBA00047427"/>
    </source>
</evidence>
<feature type="transmembrane region" description="Helical" evidence="17">
    <location>
        <begin position="7"/>
        <end position="27"/>
    </location>
</feature>
<feature type="transmembrane region" description="Helical" evidence="17">
    <location>
        <begin position="78"/>
        <end position="97"/>
    </location>
</feature>
<dbReference type="PANTHER" id="PTHR10989">
    <property type="entry name" value="ANDROGEN-INDUCED PROTEIN 1-RELATED"/>
    <property type="match status" value="1"/>
</dbReference>
<gene>
    <name evidence="18" type="primary">ADTRP</name>
</gene>